<dbReference type="EMBL" id="JAELVF020000001">
    <property type="protein sequence ID" value="MBU7596667.1"/>
    <property type="molecule type" value="Genomic_DNA"/>
</dbReference>
<keyword evidence="1" id="KW-0812">Transmembrane</keyword>
<reference evidence="2" key="1">
    <citation type="submission" date="2021-06" db="EMBL/GenBank/DDBJ databases">
        <title>Sequencing of actinobacteria type strains.</title>
        <authorList>
            <person name="Nguyen G.-S."/>
            <person name="Wentzel A."/>
        </authorList>
    </citation>
    <scope>NUCLEOTIDE SEQUENCE</scope>
    <source>
        <strain evidence="2">P38-E01</strain>
    </source>
</reference>
<gene>
    <name evidence="2" type="ORF">JGS22_003190</name>
</gene>
<feature type="transmembrane region" description="Helical" evidence="1">
    <location>
        <begin position="45"/>
        <end position="63"/>
    </location>
</feature>
<protein>
    <submittedName>
        <fullName evidence="2">Uncharacterized protein</fullName>
    </submittedName>
</protein>
<keyword evidence="3" id="KW-1185">Reference proteome</keyword>
<accession>A0A949JC02</accession>
<evidence type="ECO:0000256" key="1">
    <source>
        <dbReference type="SAM" id="Phobius"/>
    </source>
</evidence>
<sequence>MADRRERGVRQLLDGPHPYVPPNLVEEATVCGGQLLRRRRLARRLALAASLLAVALFTVWAVHSQPWQREPATPAPPPGIGW</sequence>
<name>A0A949JC02_9ACTN</name>
<dbReference type="RefSeq" id="WP_211039135.1">
    <property type="nucleotide sequence ID" value="NZ_JAELVF020000001.1"/>
</dbReference>
<keyword evidence="1" id="KW-0472">Membrane</keyword>
<evidence type="ECO:0000313" key="2">
    <source>
        <dbReference type="EMBL" id="MBU7596667.1"/>
    </source>
</evidence>
<dbReference type="AlphaFoldDB" id="A0A949JC02"/>
<organism evidence="2 3">
    <name type="scientific">Streptomyces tardus</name>
    <dbReference type="NCBI Taxonomy" id="2780544"/>
    <lineage>
        <taxon>Bacteria</taxon>
        <taxon>Bacillati</taxon>
        <taxon>Actinomycetota</taxon>
        <taxon>Actinomycetes</taxon>
        <taxon>Kitasatosporales</taxon>
        <taxon>Streptomycetaceae</taxon>
        <taxon>Streptomyces</taxon>
    </lineage>
</organism>
<comment type="caution">
    <text evidence="2">The sequence shown here is derived from an EMBL/GenBank/DDBJ whole genome shotgun (WGS) entry which is preliminary data.</text>
</comment>
<dbReference type="Proteomes" id="UP000694501">
    <property type="component" value="Unassembled WGS sequence"/>
</dbReference>
<keyword evidence="1" id="KW-1133">Transmembrane helix</keyword>
<evidence type="ECO:0000313" key="3">
    <source>
        <dbReference type="Proteomes" id="UP000694501"/>
    </source>
</evidence>
<proteinExistence type="predicted"/>